<feature type="compositionally biased region" description="Polar residues" evidence="2">
    <location>
        <begin position="662"/>
        <end position="680"/>
    </location>
</feature>
<feature type="region of interest" description="Disordered" evidence="2">
    <location>
        <begin position="544"/>
        <end position="566"/>
    </location>
</feature>
<feature type="domain" description="R3H" evidence="3">
    <location>
        <begin position="275"/>
        <end position="342"/>
    </location>
</feature>
<dbReference type="PROSITE" id="PS51673">
    <property type="entry name" value="SUZ"/>
    <property type="match status" value="1"/>
</dbReference>
<feature type="compositionally biased region" description="Polar residues" evidence="2">
    <location>
        <begin position="544"/>
        <end position="559"/>
    </location>
</feature>
<dbReference type="SUPFAM" id="SSF82708">
    <property type="entry name" value="R3H domain"/>
    <property type="match status" value="1"/>
</dbReference>
<name>A0A6A6HAZ0_VIRVR</name>
<feature type="compositionally biased region" description="Polar residues" evidence="2">
    <location>
        <begin position="738"/>
        <end position="758"/>
    </location>
</feature>
<feature type="compositionally biased region" description="Polar residues" evidence="2">
    <location>
        <begin position="1"/>
        <end position="12"/>
    </location>
</feature>
<dbReference type="InterPro" id="IPR001374">
    <property type="entry name" value="R3H_dom"/>
</dbReference>
<feature type="compositionally biased region" description="Basic and acidic residues" evidence="2">
    <location>
        <begin position="151"/>
        <end position="163"/>
    </location>
</feature>
<proteinExistence type="predicted"/>
<dbReference type="PANTHER" id="PTHR15672:SF8">
    <property type="entry name" value="PROTEIN ENCORE"/>
    <property type="match status" value="1"/>
</dbReference>
<feature type="compositionally biased region" description="Basic residues" evidence="2">
    <location>
        <begin position="457"/>
        <end position="466"/>
    </location>
</feature>
<feature type="compositionally biased region" description="Low complexity" evidence="2">
    <location>
        <begin position="345"/>
        <end position="355"/>
    </location>
</feature>
<evidence type="ECO:0000259" key="3">
    <source>
        <dbReference type="PROSITE" id="PS51061"/>
    </source>
</evidence>
<dbReference type="PROSITE" id="PS51061">
    <property type="entry name" value="R3H"/>
    <property type="match status" value="1"/>
</dbReference>
<feature type="region of interest" description="Disordered" evidence="2">
    <location>
        <begin position="340"/>
        <end position="494"/>
    </location>
</feature>
<dbReference type="PANTHER" id="PTHR15672">
    <property type="entry name" value="CAMP-REGULATED PHOSPHOPROTEIN 21 RELATED R3H DOMAIN CONTAINING PROTEIN"/>
    <property type="match status" value="1"/>
</dbReference>
<dbReference type="Pfam" id="PF01424">
    <property type="entry name" value="R3H"/>
    <property type="match status" value="1"/>
</dbReference>
<evidence type="ECO:0000313" key="6">
    <source>
        <dbReference type="Proteomes" id="UP000800092"/>
    </source>
</evidence>
<evidence type="ECO:0000256" key="2">
    <source>
        <dbReference type="SAM" id="MobiDB-lite"/>
    </source>
</evidence>
<protein>
    <recommendedName>
        <fullName evidence="7">R3H domain-containing protein</fullName>
    </recommendedName>
</protein>
<feature type="compositionally biased region" description="Polar residues" evidence="2">
    <location>
        <begin position="801"/>
        <end position="812"/>
    </location>
</feature>
<feature type="compositionally biased region" description="Low complexity" evidence="2">
    <location>
        <begin position="759"/>
        <end position="771"/>
    </location>
</feature>
<dbReference type="CDD" id="cd02642">
    <property type="entry name" value="R3H_encore_like"/>
    <property type="match status" value="1"/>
</dbReference>
<dbReference type="InterPro" id="IPR024771">
    <property type="entry name" value="SUZ"/>
</dbReference>
<dbReference type="InterPro" id="IPR036867">
    <property type="entry name" value="R3H_dom_sf"/>
</dbReference>
<dbReference type="Proteomes" id="UP000800092">
    <property type="component" value="Unassembled WGS sequence"/>
</dbReference>
<keyword evidence="1" id="KW-0597">Phosphoprotein</keyword>
<feature type="region of interest" description="Disordered" evidence="2">
    <location>
        <begin position="642"/>
        <end position="680"/>
    </location>
</feature>
<feature type="compositionally biased region" description="Low complexity" evidence="2">
    <location>
        <begin position="720"/>
        <end position="735"/>
    </location>
</feature>
<dbReference type="Pfam" id="PF12752">
    <property type="entry name" value="SUZ"/>
    <property type="match status" value="1"/>
</dbReference>
<dbReference type="InterPro" id="IPR051937">
    <property type="entry name" value="R3H_domain_containing"/>
</dbReference>
<feature type="compositionally biased region" description="Polar residues" evidence="2">
    <location>
        <begin position="123"/>
        <end position="134"/>
    </location>
</feature>
<sequence>MASRTTETSSKPSFAKVAASAYVPPKPRESTSNTKPPTNLAEAKPAQQDTSGPALNSDSQKPPVTSVILNHHSKDLTNNDNHTPPTSVGILQARDQQHKADTKSAEGPRRAEGLLKAAHGDDGSTQLSSDSSAKPPSLDGKSVTSGTTFALDEKESLRPDDSASVKATDEEDVFSPPSSNAPGSRVGSDHGTRAFHDQLHEIAAMGPVPNRGPPVVKVAQPPSQSNGPPMLFNPSIVQSQPLPLQSSTLVGTPPETVDPIPDEKLLEAVESPRDRLFVMKLEQDFIDFVKDKQESSLDLPQCNGFYRMLAHRLADYYLLGHALDSSINAVRIYRTPFCRIPRPLTGPSNPSTSANTPPPNVMAPKIMRRGDVGNSKTGNHNGHKAEDLLKVASNGDGDSGPEKDSKPKVPRTREEKEIAYKQAKERIFGPDHSANDVAEKTNVGEEKDNSRSSSANGKKKGKNKQRKNSDDGFELRSQYEPYYPSPFPMNGFGVGDGSAYTAYSTYNTVSQQSSPTGNLQSFSYSSGYPAMVQQAPVGQNTWQSQQFPTYSNGQDSQSYGPVPDHTFNLNSALQQMSFQPHNGYSPQPASNYGPAFQDTFQEISRPTSQQQQTTMWSQVPYQTPVQSGQLFYPGQTPYVPQASQSQNSYPYGQLPQGLANGKSPQNQHPVPGSFNRQQFNPQSQSFVPHQMVASAQPYGMMPQMSSPSLNNLAAFTPANNVQRQSSSQSNASFGSPRIAQSNGTVQRQPSQVHTSFQAPQSSCRSPTSSNPSLPPAQNPQSTIAKWGAPASLPPKPPPSAVQSQLPKVNDGSSLPPHPYANGKGSGGSNGVLLSR</sequence>
<evidence type="ECO:0000256" key="1">
    <source>
        <dbReference type="ARBA" id="ARBA00022553"/>
    </source>
</evidence>
<feature type="compositionally biased region" description="Basic and acidic residues" evidence="2">
    <location>
        <begin position="400"/>
        <end position="450"/>
    </location>
</feature>
<dbReference type="GO" id="GO:0003676">
    <property type="term" value="F:nucleic acid binding"/>
    <property type="evidence" value="ECO:0007669"/>
    <property type="project" value="UniProtKB-UniRule"/>
</dbReference>
<evidence type="ECO:0008006" key="7">
    <source>
        <dbReference type="Google" id="ProtNLM"/>
    </source>
</evidence>
<evidence type="ECO:0000259" key="4">
    <source>
        <dbReference type="PROSITE" id="PS51673"/>
    </source>
</evidence>
<feature type="region of interest" description="Disordered" evidence="2">
    <location>
        <begin position="1"/>
        <end position="191"/>
    </location>
</feature>
<dbReference type="Gene3D" id="3.30.1370.50">
    <property type="entry name" value="R3H-like domain"/>
    <property type="match status" value="1"/>
</dbReference>
<reference evidence="5" key="1">
    <citation type="journal article" date="2020" name="Stud. Mycol.">
        <title>101 Dothideomycetes genomes: a test case for predicting lifestyles and emergence of pathogens.</title>
        <authorList>
            <person name="Haridas S."/>
            <person name="Albert R."/>
            <person name="Binder M."/>
            <person name="Bloem J."/>
            <person name="Labutti K."/>
            <person name="Salamov A."/>
            <person name="Andreopoulos B."/>
            <person name="Baker S."/>
            <person name="Barry K."/>
            <person name="Bills G."/>
            <person name="Bluhm B."/>
            <person name="Cannon C."/>
            <person name="Castanera R."/>
            <person name="Culley D."/>
            <person name="Daum C."/>
            <person name="Ezra D."/>
            <person name="Gonzalez J."/>
            <person name="Henrissat B."/>
            <person name="Kuo A."/>
            <person name="Liang C."/>
            <person name="Lipzen A."/>
            <person name="Lutzoni F."/>
            <person name="Magnuson J."/>
            <person name="Mondo S."/>
            <person name="Nolan M."/>
            <person name="Ohm R."/>
            <person name="Pangilinan J."/>
            <person name="Park H.-J."/>
            <person name="Ramirez L."/>
            <person name="Alfaro M."/>
            <person name="Sun H."/>
            <person name="Tritt A."/>
            <person name="Yoshinaga Y."/>
            <person name="Zwiers L.-H."/>
            <person name="Turgeon B."/>
            <person name="Goodwin S."/>
            <person name="Spatafora J."/>
            <person name="Crous P."/>
            <person name="Grigoriev I."/>
        </authorList>
    </citation>
    <scope>NUCLEOTIDE SEQUENCE</scope>
    <source>
        <strain evidence="5">Tuck. ex Michener</strain>
    </source>
</reference>
<feature type="compositionally biased region" description="Polar residues" evidence="2">
    <location>
        <begin position="47"/>
        <end position="63"/>
    </location>
</feature>
<accession>A0A6A6HAZ0</accession>
<organism evidence="5 6">
    <name type="scientific">Viridothelium virens</name>
    <name type="common">Speckled blister lichen</name>
    <name type="synonym">Trypethelium virens</name>
    <dbReference type="NCBI Taxonomy" id="1048519"/>
    <lineage>
        <taxon>Eukaryota</taxon>
        <taxon>Fungi</taxon>
        <taxon>Dikarya</taxon>
        <taxon>Ascomycota</taxon>
        <taxon>Pezizomycotina</taxon>
        <taxon>Dothideomycetes</taxon>
        <taxon>Dothideomycetes incertae sedis</taxon>
        <taxon>Trypetheliales</taxon>
        <taxon>Trypetheliaceae</taxon>
        <taxon>Viridothelium</taxon>
    </lineage>
</organism>
<feature type="compositionally biased region" description="Basic and acidic residues" evidence="2">
    <location>
        <begin position="95"/>
        <end position="122"/>
    </location>
</feature>
<dbReference type="EMBL" id="ML991793">
    <property type="protein sequence ID" value="KAF2235202.1"/>
    <property type="molecule type" value="Genomic_DNA"/>
</dbReference>
<feature type="region of interest" description="Disordered" evidence="2">
    <location>
        <begin position="720"/>
        <end position="835"/>
    </location>
</feature>
<gene>
    <name evidence="5" type="ORF">EV356DRAFT_532206</name>
</gene>
<evidence type="ECO:0000313" key="5">
    <source>
        <dbReference type="EMBL" id="KAF2235202.1"/>
    </source>
</evidence>
<dbReference type="GO" id="GO:0006012">
    <property type="term" value="P:galactose metabolic process"/>
    <property type="evidence" value="ECO:0007669"/>
    <property type="project" value="TreeGrafter"/>
</dbReference>
<keyword evidence="6" id="KW-1185">Reference proteome</keyword>
<dbReference type="OrthoDB" id="278430at2759"/>
<dbReference type="AlphaFoldDB" id="A0A6A6HAZ0"/>
<feature type="domain" description="SUZ" evidence="4">
    <location>
        <begin position="339"/>
        <end position="432"/>
    </location>
</feature>